<dbReference type="InterPro" id="IPR001343">
    <property type="entry name" value="Hemolysn_Ca-bd"/>
</dbReference>
<evidence type="ECO:0000256" key="1">
    <source>
        <dbReference type="ARBA" id="ARBA00022837"/>
    </source>
</evidence>
<evidence type="ECO:0000313" key="2">
    <source>
        <dbReference type="EMBL" id="EHM52836.1"/>
    </source>
</evidence>
<dbReference type="Pfam" id="PF00353">
    <property type="entry name" value="HemolysinCabind"/>
    <property type="match status" value="1"/>
</dbReference>
<reference evidence="2 3" key="1">
    <citation type="submission" date="2011-08" db="EMBL/GenBank/DDBJ databases">
        <authorList>
            <person name="Weinstock G."/>
            <person name="Sodergren E."/>
            <person name="Clifton S."/>
            <person name="Fulton L."/>
            <person name="Fulton B."/>
            <person name="Courtney L."/>
            <person name="Fronick C."/>
            <person name="Harrison M."/>
            <person name="Strong C."/>
            <person name="Farmer C."/>
            <person name="Delahaunty K."/>
            <person name="Markovic C."/>
            <person name="Hall O."/>
            <person name="Minx P."/>
            <person name="Tomlinson C."/>
            <person name="Mitreva M."/>
            <person name="Hou S."/>
            <person name="Chen J."/>
            <person name="Wollam A."/>
            <person name="Pepin K.H."/>
            <person name="Johnson M."/>
            <person name="Bhonagiri V."/>
            <person name="Zhang X."/>
            <person name="Suruliraj S."/>
            <person name="Warren W."/>
            <person name="Chinwalla A."/>
            <person name="Mardis E.R."/>
            <person name="Wilson R.K."/>
        </authorList>
    </citation>
    <scope>NUCLEOTIDE SEQUENCE [LARGE SCALE GENOMIC DNA]</scope>
    <source>
        <strain evidence="2 3">F0432</strain>
    </source>
</reference>
<dbReference type="Proteomes" id="UP000004750">
    <property type="component" value="Unassembled WGS sequence"/>
</dbReference>
<protein>
    <recommendedName>
        <fullName evidence="4">Type I secretion target GGXGXDXXX repeat-containing domain protein</fullName>
    </recommendedName>
</protein>
<dbReference type="AlphaFoldDB" id="G9ZH16"/>
<comment type="caution">
    <text evidence="2">The sequence shown here is derived from an EMBL/GenBank/DDBJ whole genome shotgun (WGS) entry which is preliminary data.</text>
</comment>
<organism evidence="2 3">
    <name type="scientific">Cardiobacterium valvarum F0432</name>
    <dbReference type="NCBI Taxonomy" id="797473"/>
    <lineage>
        <taxon>Bacteria</taxon>
        <taxon>Pseudomonadati</taxon>
        <taxon>Pseudomonadota</taxon>
        <taxon>Gammaproteobacteria</taxon>
        <taxon>Cardiobacteriales</taxon>
        <taxon>Cardiobacteriaceae</taxon>
        <taxon>Cardiobacterium</taxon>
    </lineage>
</organism>
<dbReference type="EMBL" id="AGCM01000120">
    <property type="protein sequence ID" value="EHM52836.1"/>
    <property type="molecule type" value="Genomic_DNA"/>
</dbReference>
<dbReference type="GO" id="GO:0005509">
    <property type="term" value="F:calcium ion binding"/>
    <property type="evidence" value="ECO:0007669"/>
    <property type="project" value="InterPro"/>
</dbReference>
<gene>
    <name evidence="2" type="ORF">HMPREF9080_02059</name>
</gene>
<name>G9ZH16_9GAMM</name>
<proteinExistence type="predicted"/>
<dbReference type="Gene3D" id="2.150.10.10">
    <property type="entry name" value="Serralysin-like metalloprotease, C-terminal"/>
    <property type="match status" value="1"/>
</dbReference>
<dbReference type="HOGENOM" id="CLU_2031449_0_0_6"/>
<evidence type="ECO:0000313" key="3">
    <source>
        <dbReference type="Proteomes" id="UP000004750"/>
    </source>
</evidence>
<dbReference type="InterPro" id="IPR011049">
    <property type="entry name" value="Serralysin-like_metalloprot_C"/>
</dbReference>
<evidence type="ECO:0008006" key="4">
    <source>
        <dbReference type="Google" id="ProtNLM"/>
    </source>
</evidence>
<sequence>ETPHNLTGTDGNDNLVAVGGANTLKGGEGADQFIFITQPVQGGSRPALNQILDLNPGEDRIRLVTGQGESISDLQYDADSRLLSYTLHDNANHSYHNSITLHAHDGHTLTQEEVLGVVSIL</sequence>
<feature type="non-terminal residue" evidence="2">
    <location>
        <position position="1"/>
    </location>
</feature>
<dbReference type="SUPFAM" id="SSF51120">
    <property type="entry name" value="beta-Roll"/>
    <property type="match status" value="1"/>
</dbReference>
<keyword evidence="1" id="KW-0106">Calcium</keyword>
<accession>G9ZH16</accession>